<dbReference type="Proteomes" id="UP001321473">
    <property type="component" value="Unassembled WGS sequence"/>
</dbReference>
<reference evidence="1 2" key="1">
    <citation type="journal article" date="2023" name="Arcadia Sci">
        <title>De novo assembly of a long-read Amblyomma americanum tick genome.</title>
        <authorList>
            <person name="Chou S."/>
            <person name="Poskanzer K.E."/>
            <person name="Rollins M."/>
            <person name="Thuy-Boun P.S."/>
        </authorList>
    </citation>
    <scope>NUCLEOTIDE SEQUENCE [LARGE SCALE GENOMIC DNA]</scope>
    <source>
        <strain evidence="1">F_SG_1</strain>
        <tissue evidence="1">Salivary glands</tissue>
    </source>
</reference>
<name>A0AAQ4E7Y7_AMBAM</name>
<comment type="caution">
    <text evidence="1">The sequence shown here is derived from an EMBL/GenBank/DDBJ whole genome shotgun (WGS) entry which is preliminary data.</text>
</comment>
<evidence type="ECO:0000313" key="1">
    <source>
        <dbReference type="EMBL" id="KAK8770836.1"/>
    </source>
</evidence>
<gene>
    <name evidence="1" type="ORF">V5799_012700</name>
</gene>
<protein>
    <submittedName>
        <fullName evidence="1">Uncharacterized protein</fullName>
    </submittedName>
</protein>
<proteinExistence type="predicted"/>
<evidence type="ECO:0000313" key="2">
    <source>
        <dbReference type="Proteomes" id="UP001321473"/>
    </source>
</evidence>
<feature type="non-terminal residue" evidence="1">
    <location>
        <position position="1"/>
    </location>
</feature>
<dbReference type="EMBL" id="JARKHS020020498">
    <property type="protein sequence ID" value="KAK8770836.1"/>
    <property type="molecule type" value="Genomic_DNA"/>
</dbReference>
<keyword evidence="2" id="KW-1185">Reference proteome</keyword>
<organism evidence="1 2">
    <name type="scientific">Amblyomma americanum</name>
    <name type="common">Lone star tick</name>
    <dbReference type="NCBI Taxonomy" id="6943"/>
    <lineage>
        <taxon>Eukaryota</taxon>
        <taxon>Metazoa</taxon>
        <taxon>Ecdysozoa</taxon>
        <taxon>Arthropoda</taxon>
        <taxon>Chelicerata</taxon>
        <taxon>Arachnida</taxon>
        <taxon>Acari</taxon>
        <taxon>Parasitiformes</taxon>
        <taxon>Ixodida</taxon>
        <taxon>Ixodoidea</taxon>
        <taxon>Ixodidae</taxon>
        <taxon>Amblyomminae</taxon>
        <taxon>Amblyomma</taxon>
    </lineage>
</organism>
<sequence length="63" mass="6533">FPVVGGSENAVCSVYLCYISAAYESGYRDGAPPGGAGTATNVDGANYSLYLEAWYKALTKTAT</sequence>
<accession>A0AAQ4E7Y7</accession>
<dbReference type="AlphaFoldDB" id="A0AAQ4E7Y7"/>